<accession>A0A2H4TYZ5</accession>
<feature type="transmembrane region" description="Helical" evidence="1">
    <location>
        <begin position="25"/>
        <end position="45"/>
    </location>
</feature>
<evidence type="ECO:0000256" key="1">
    <source>
        <dbReference type="SAM" id="Phobius"/>
    </source>
</evidence>
<feature type="transmembrane region" description="Helical" evidence="1">
    <location>
        <begin position="286"/>
        <end position="309"/>
    </location>
</feature>
<feature type="transmembrane region" description="Helical" evidence="1">
    <location>
        <begin position="65"/>
        <end position="82"/>
    </location>
</feature>
<proteinExistence type="predicted"/>
<protein>
    <recommendedName>
        <fullName evidence="2">Acyltransferase 3 domain-containing protein</fullName>
    </recommendedName>
</protein>
<dbReference type="RefSeq" id="WP_063079195.1">
    <property type="nucleotide sequence ID" value="NZ_BGLY01000020.1"/>
</dbReference>
<sequence>MLGLIRFFLASCVIAFHLTARIPALGNFAVNCFYVISGFLITYILHETYKFNFSMFWKNRILRLFPAYIFFLVMGFLIIKLIPSAKEFHSNWTGNFLPGDLLGNLLIFPWAFLSDNAVANPFGAFSSIYHFAIDGNRFRIVTSSWSVGVEITCYFLLWLFIARNKFTAITSILLSLLYHAYVYVVHHSFDMAYFPFLAATLPFSMGSLGYFAHRKFKAMYLSPHKAFLITFICIGIFITNWHLYTINALGQYNIILYYTNNVIALFTTLVLLKIKTNIHLEKILKWFGDLAYPIFLCQYFGGFLAWLAIGGENRGLSIFLLGYPISIALGIVCVILIDKPLIKIRAKIRADAQSKNNQENSSR</sequence>
<feature type="transmembrane region" description="Helical" evidence="1">
    <location>
        <begin position="224"/>
        <end position="243"/>
    </location>
</feature>
<keyword evidence="1" id="KW-1133">Transmembrane helix</keyword>
<feature type="transmembrane region" description="Helical" evidence="1">
    <location>
        <begin position="168"/>
        <end position="186"/>
    </location>
</feature>
<keyword evidence="1" id="KW-0812">Transmembrane</keyword>
<evidence type="ECO:0000313" key="4">
    <source>
        <dbReference type="Proteomes" id="UP000236551"/>
    </source>
</evidence>
<organism evidence="3 4">
    <name type="scientific">Escherichia coli</name>
    <dbReference type="NCBI Taxonomy" id="562"/>
    <lineage>
        <taxon>Bacteria</taxon>
        <taxon>Pseudomonadati</taxon>
        <taxon>Pseudomonadota</taxon>
        <taxon>Gammaproteobacteria</taxon>
        <taxon>Enterobacterales</taxon>
        <taxon>Enterobacteriaceae</taxon>
        <taxon>Escherichia</taxon>
    </lineage>
</organism>
<dbReference type="Pfam" id="PF01757">
    <property type="entry name" value="Acyl_transf_3"/>
    <property type="match status" value="1"/>
</dbReference>
<gene>
    <name evidence="3" type="ORF">CV83915_04508</name>
</gene>
<feature type="transmembrane region" description="Helical" evidence="1">
    <location>
        <begin position="315"/>
        <end position="337"/>
    </location>
</feature>
<dbReference type="PANTHER" id="PTHR23028:SF53">
    <property type="entry name" value="ACYL_TRANSF_3 DOMAIN-CONTAINING PROTEIN"/>
    <property type="match status" value="1"/>
</dbReference>
<keyword evidence="1" id="KW-0472">Membrane</keyword>
<dbReference type="GO" id="GO:0016747">
    <property type="term" value="F:acyltransferase activity, transferring groups other than amino-acyl groups"/>
    <property type="evidence" value="ECO:0007669"/>
    <property type="project" value="InterPro"/>
</dbReference>
<feature type="transmembrane region" description="Helical" evidence="1">
    <location>
        <begin position="192"/>
        <end position="212"/>
    </location>
</feature>
<feature type="domain" description="Acyltransferase 3" evidence="2">
    <location>
        <begin position="4"/>
        <end position="336"/>
    </location>
</feature>
<dbReference type="Proteomes" id="UP000236551">
    <property type="component" value="Chromosome"/>
</dbReference>
<feature type="transmembrane region" description="Helical" evidence="1">
    <location>
        <begin position="140"/>
        <end position="161"/>
    </location>
</feature>
<dbReference type="InterPro" id="IPR050879">
    <property type="entry name" value="Acyltransferase_3"/>
</dbReference>
<dbReference type="EMBL" id="CP024978">
    <property type="protein sequence ID" value="ATZ34773.1"/>
    <property type="molecule type" value="Genomic_DNA"/>
</dbReference>
<reference evidence="3 4" key="1">
    <citation type="submission" date="2017-11" db="EMBL/GenBank/DDBJ databases">
        <title>Escherichia coli CV839-15 Genome sequencing and assembly.</title>
        <authorList>
            <person name="Li Z."/>
            <person name="Song N."/>
            <person name="Li W."/>
            <person name="Philip H.R."/>
            <person name="Bu Z."/>
            <person name="Siguo L."/>
        </authorList>
    </citation>
    <scope>NUCLEOTIDE SEQUENCE [LARGE SCALE GENOMIC DNA]</scope>
    <source>
        <strain evidence="3 4">CV839-15</strain>
    </source>
</reference>
<dbReference type="GO" id="GO:0000271">
    <property type="term" value="P:polysaccharide biosynthetic process"/>
    <property type="evidence" value="ECO:0007669"/>
    <property type="project" value="TreeGrafter"/>
</dbReference>
<dbReference type="GO" id="GO:0016020">
    <property type="term" value="C:membrane"/>
    <property type="evidence" value="ECO:0007669"/>
    <property type="project" value="TreeGrafter"/>
</dbReference>
<dbReference type="AlphaFoldDB" id="A0A2H4TYZ5"/>
<name>A0A2H4TYZ5_ECOLX</name>
<dbReference type="PANTHER" id="PTHR23028">
    <property type="entry name" value="ACETYLTRANSFERASE"/>
    <property type="match status" value="1"/>
</dbReference>
<feature type="transmembrane region" description="Helical" evidence="1">
    <location>
        <begin position="255"/>
        <end position="274"/>
    </location>
</feature>
<dbReference type="InterPro" id="IPR002656">
    <property type="entry name" value="Acyl_transf_3_dom"/>
</dbReference>
<evidence type="ECO:0000259" key="2">
    <source>
        <dbReference type="Pfam" id="PF01757"/>
    </source>
</evidence>
<evidence type="ECO:0000313" key="3">
    <source>
        <dbReference type="EMBL" id="ATZ34773.1"/>
    </source>
</evidence>